<evidence type="ECO:0000313" key="2">
    <source>
        <dbReference type="EMBL" id="GAA4788142.1"/>
    </source>
</evidence>
<dbReference type="InterPro" id="IPR029044">
    <property type="entry name" value="Nucleotide-diphossugar_trans"/>
</dbReference>
<protein>
    <recommendedName>
        <fullName evidence="1">Spore protein YkvP/CgeB glycosyl transferase-like domain-containing protein</fullName>
    </recommendedName>
</protein>
<dbReference type="Pfam" id="PF13524">
    <property type="entry name" value="Glyco_trans_1_2"/>
    <property type="match status" value="1"/>
</dbReference>
<feature type="domain" description="Spore protein YkvP/CgeB glycosyl transferase-like" evidence="1">
    <location>
        <begin position="388"/>
        <end position="523"/>
    </location>
</feature>
<evidence type="ECO:0000313" key="3">
    <source>
        <dbReference type="Proteomes" id="UP001500187"/>
    </source>
</evidence>
<dbReference type="InterPro" id="IPR055259">
    <property type="entry name" value="YkvP/CgeB_Glyco_trans-like"/>
</dbReference>
<sequence>MRSASTKNFIKHITIPITVTSVIFVICLILDNLPIALLSVLIGFAWVTLTIYRIVDRQILYAASTAARAGQTSTNESLKKIKEIKNDTATVQRNTSATVNSIKSIESVLEKNLSLSQRIDRRILKNGIVVGNVAGSTGRSAPIIRDIQSTVNNLARATSSPSSHATTTASSHAITTAVSQSAGKQRPQIQFSFPGVEPTSAEPVFSDVKVMVVADEFTARAFAYEWTTVEPTPDNWKSITDEFQPDFLFVESAWEANAGAWRYHLVGQTAPRPAVVEMVEYCKTKGIPTVFWNKEDPPHFEEFLPTARLFDYVFTTDGNLVHEYKKRLGHNNIDVLPFAAQPKIHNPARIGMVNRDRDIVFGGMYFRDKYPERRDQLDMILPAAVKFDLDIYSRNSGEDSKYRFPDEYIKKVRGTLPYPQMLTAYHAYKAVINVNSVVDSNTMCARRIFEATACGAAVVTGSTSAIRNFFPDQMLTEVSGEDDAYHKIRALLRSDEYRERRVHVAQRHVFQHHTYTQRAVQVMQQLGINVNVPQMKRSFFITTNRPSNLEVIFQNFERQVVENKELVILTHGFEPTDLQIESLSKKYKISNLTLLSAPASQTLGANLNQLTDACNGDVLFRMDDDDFYGANYALDLENALKFSGAALAGKAASYIYFEEMNSTILTYSGHENRYTDFVRGATFCGWKNTFKRFRFPELERSEDSSFLEQVKRSGEKIYSADRFNLMVMRRSDKTTHTWTVDDAKLFATGQMKFVGSDPTQILI</sequence>
<keyword evidence="3" id="KW-1185">Reference proteome</keyword>
<dbReference type="Gene3D" id="3.90.550.10">
    <property type="entry name" value="Spore Coat Polysaccharide Biosynthesis Protein SpsA, Chain A"/>
    <property type="match status" value="1"/>
</dbReference>
<comment type="caution">
    <text evidence="2">The sequence shown here is derived from an EMBL/GenBank/DDBJ whole genome shotgun (WGS) entry which is preliminary data.</text>
</comment>
<proteinExistence type="predicted"/>
<dbReference type="EMBL" id="BAABKP010000001">
    <property type="protein sequence ID" value="GAA4788142.1"/>
    <property type="molecule type" value="Genomic_DNA"/>
</dbReference>
<reference evidence="3" key="1">
    <citation type="journal article" date="2019" name="Int. J. Syst. Evol. Microbiol.">
        <title>The Global Catalogue of Microorganisms (GCM) 10K type strain sequencing project: providing services to taxonomists for standard genome sequencing and annotation.</title>
        <authorList>
            <consortium name="The Broad Institute Genomics Platform"/>
            <consortium name="The Broad Institute Genome Sequencing Center for Infectious Disease"/>
            <person name="Wu L."/>
            <person name="Ma J."/>
        </authorList>
    </citation>
    <scope>NUCLEOTIDE SEQUENCE [LARGE SCALE GENOMIC DNA]</scope>
    <source>
        <strain evidence="3">JCM 18541</strain>
    </source>
</reference>
<evidence type="ECO:0000259" key="1">
    <source>
        <dbReference type="Pfam" id="PF13524"/>
    </source>
</evidence>
<gene>
    <name evidence="2" type="ORF">GCM10023352_02330</name>
</gene>
<dbReference type="Proteomes" id="UP001500187">
    <property type="component" value="Unassembled WGS sequence"/>
</dbReference>
<dbReference type="RefSeq" id="WP_345443688.1">
    <property type="nucleotide sequence ID" value="NZ_BAABKP010000001.1"/>
</dbReference>
<dbReference type="SUPFAM" id="SSF53756">
    <property type="entry name" value="UDP-Glycosyltransferase/glycogen phosphorylase"/>
    <property type="match status" value="1"/>
</dbReference>
<name>A0ABP9AYM4_9MICC</name>
<organism evidence="2 3">
    <name type="scientific">Rothia endophytica</name>
    <dbReference type="NCBI Taxonomy" id="1324766"/>
    <lineage>
        <taxon>Bacteria</taxon>
        <taxon>Bacillati</taxon>
        <taxon>Actinomycetota</taxon>
        <taxon>Actinomycetes</taxon>
        <taxon>Micrococcales</taxon>
        <taxon>Micrococcaceae</taxon>
        <taxon>Rothia</taxon>
    </lineage>
</organism>
<dbReference type="SUPFAM" id="SSF53448">
    <property type="entry name" value="Nucleotide-diphospho-sugar transferases"/>
    <property type="match status" value="1"/>
</dbReference>
<accession>A0ABP9AYM4</accession>